<dbReference type="InterPro" id="IPR014030">
    <property type="entry name" value="Ketoacyl_synth_N"/>
</dbReference>
<evidence type="ECO:0000256" key="2">
    <source>
        <dbReference type="ARBA" id="ARBA00022450"/>
    </source>
</evidence>
<dbReference type="InterPro" id="IPR016036">
    <property type="entry name" value="Malonyl_transacylase_ACP-bd"/>
</dbReference>
<dbReference type="Gene3D" id="3.30.70.3290">
    <property type="match status" value="1"/>
</dbReference>
<proteinExistence type="inferred from homology"/>
<dbReference type="SUPFAM" id="SSF53901">
    <property type="entry name" value="Thiolase-like"/>
    <property type="match status" value="1"/>
</dbReference>
<dbReference type="EMBL" id="MU853231">
    <property type="protein sequence ID" value="KAK4122130.1"/>
    <property type="molecule type" value="Genomic_DNA"/>
</dbReference>
<dbReference type="GO" id="GO:0004312">
    <property type="term" value="F:fatty acid synthase activity"/>
    <property type="evidence" value="ECO:0007669"/>
    <property type="project" value="TreeGrafter"/>
</dbReference>
<feature type="region of interest" description="N-terminal hotdog fold" evidence="10">
    <location>
        <begin position="954"/>
        <end position="1097"/>
    </location>
</feature>
<dbReference type="InterPro" id="IPR056501">
    <property type="entry name" value="NAD-bd_HRPKS_sdrA"/>
</dbReference>
<dbReference type="InterPro" id="IPR000542">
    <property type="entry name" value="Carn_acyl_trans"/>
</dbReference>
<dbReference type="Pfam" id="PF08242">
    <property type="entry name" value="Methyltransf_12"/>
    <property type="match status" value="1"/>
</dbReference>
<dbReference type="GO" id="GO:0006633">
    <property type="term" value="P:fatty acid biosynthetic process"/>
    <property type="evidence" value="ECO:0007669"/>
    <property type="project" value="TreeGrafter"/>
</dbReference>
<keyword evidence="3" id="KW-0597">Phosphoprotein</keyword>
<dbReference type="GO" id="GO:1901336">
    <property type="term" value="P:lactone biosynthetic process"/>
    <property type="evidence" value="ECO:0007669"/>
    <property type="project" value="UniProtKB-ARBA"/>
</dbReference>
<feature type="active site" description="Proton acceptor" evidence="9">
    <location>
        <position position="2942"/>
    </location>
</feature>
<comment type="similarity">
    <text evidence="1">Belongs to the carnitine/choline acetyltransferase family.</text>
</comment>
<evidence type="ECO:0000256" key="6">
    <source>
        <dbReference type="ARBA" id="ARBA00023002"/>
    </source>
</evidence>
<dbReference type="InterPro" id="IPR013149">
    <property type="entry name" value="ADH-like_C"/>
</dbReference>
<feature type="domain" description="Ketosynthase family 3 (KS3)" evidence="13">
    <location>
        <begin position="4"/>
        <end position="431"/>
    </location>
</feature>
<dbReference type="InterPro" id="IPR049551">
    <property type="entry name" value="PKS_DH_C"/>
</dbReference>
<dbReference type="Pfam" id="PF02801">
    <property type="entry name" value="Ketoacyl-synt_C"/>
    <property type="match status" value="1"/>
</dbReference>
<dbReference type="GeneID" id="87833209"/>
<feature type="compositionally biased region" description="Basic and acidic residues" evidence="11">
    <location>
        <begin position="2610"/>
        <end position="2622"/>
    </location>
</feature>
<dbReference type="InterPro" id="IPR039551">
    <property type="entry name" value="Cho/carn_acyl_trans"/>
</dbReference>
<gene>
    <name evidence="15" type="ORF">N657DRAFT_681942</name>
</gene>
<dbReference type="Pfam" id="PF00755">
    <property type="entry name" value="Carn_acyltransf"/>
    <property type="match status" value="1"/>
</dbReference>
<dbReference type="SUPFAM" id="SSF52151">
    <property type="entry name" value="FabD/lysophospholipase-like"/>
    <property type="match status" value="1"/>
</dbReference>
<evidence type="ECO:0000256" key="5">
    <source>
        <dbReference type="ARBA" id="ARBA00022857"/>
    </source>
</evidence>
<dbReference type="PANTHER" id="PTHR43775">
    <property type="entry name" value="FATTY ACID SYNTHASE"/>
    <property type="match status" value="1"/>
</dbReference>
<dbReference type="Pfam" id="PF22621">
    <property type="entry name" value="CurL-like_PKS_C"/>
    <property type="match status" value="1"/>
</dbReference>
<dbReference type="RefSeq" id="XP_062645901.1">
    <property type="nucleotide sequence ID" value="XM_062796441.1"/>
</dbReference>
<dbReference type="InterPro" id="IPR042231">
    <property type="entry name" value="Cho/carn_acyl_trans_2"/>
</dbReference>
<dbReference type="InterPro" id="IPR020807">
    <property type="entry name" value="PKS_DH"/>
</dbReference>
<evidence type="ECO:0000259" key="12">
    <source>
        <dbReference type="PROSITE" id="PS50075"/>
    </source>
</evidence>
<evidence type="ECO:0000313" key="16">
    <source>
        <dbReference type="Proteomes" id="UP001302602"/>
    </source>
</evidence>
<accession>A0AAN6TWK2</accession>
<evidence type="ECO:0000256" key="10">
    <source>
        <dbReference type="PROSITE-ProRule" id="PRU01363"/>
    </source>
</evidence>
<dbReference type="SUPFAM" id="SSF47336">
    <property type="entry name" value="ACP-like"/>
    <property type="match status" value="1"/>
</dbReference>
<dbReference type="SUPFAM" id="SSF52777">
    <property type="entry name" value="CoA-dependent acyltransferases"/>
    <property type="match status" value="2"/>
</dbReference>
<evidence type="ECO:0000259" key="14">
    <source>
        <dbReference type="PROSITE" id="PS52019"/>
    </source>
</evidence>
<dbReference type="Pfam" id="PF23114">
    <property type="entry name" value="NAD-bd_HRPKS_sdrA"/>
    <property type="match status" value="1"/>
</dbReference>
<dbReference type="PANTHER" id="PTHR43775:SF22">
    <property type="entry name" value="SYNTHASE, PUTATIVE (JCVI)-RELATED"/>
    <property type="match status" value="1"/>
</dbReference>
<evidence type="ECO:0000256" key="1">
    <source>
        <dbReference type="ARBA" id="ARBA00005232"/>
    </source>
</evidence>
<dbReference type="InterPro" id="IPR049900">
    <property type="entry name" value="PKS_mFAS_DH"/>
</dbReference>
<dbReference type="Gene3D" id="3.90.180.10">
    <property type="entry name" value="Medium-chain alcohol dehydrogenases, catalytic domain"/>
    <property type="match status" value="1"/>
</dbReference>
<dbReference type="InterPro" id="IPR014043">
    <property type="entry name" value="Acyl_transferase_dom"/>
</dbReference>
<dbReference type="InterPro" id="IPR002364">
    <property type="entry name" value="Quin_OxRdtase/zeta-crystal_CS"/>
</dbReference>
<dbReference type="InterPro" id="IPR020843">
    <property type="entry name" value="ER"/>
</dbReference>
<dbReference type="Proteomes" id="UP001302602">
    <property type="component" value="Unassembled WGS sequence"/>
</dbReference>
<dbReference type="InterPro" id="IPR057326">
    <property type="entry name" value="KR_dom"/>
</dbReference>
<dbReference type="InterPro" id="IPR014031">
    <property type="entry name" value="Ketoacyl_synth_C"/>
</dbReference>
<dbReference type="PROSITE" id="PS52004">
    <property type="entry name" value="KS3_2"/>
    <property type="match status" value="1"/>
</dbReference>
<keyword evidence="6" id="KW-0560">Oxidoreductase</keyword>
<feature type="region of interest" description="C-terminal hotdog fold" evidence="10">
    <location>
        <begin position="1134"/>
        <end position="1290"/>
    </location>
</feature>
<feature type="active site" description="Proton donor; for dehydratase activity" evidence="10">
    <location>
        <position position="1199"/>
    </location>
</feature>
<dbReference type="InterPro" id="IPR049552">
    <property type="entry name" value="PKS_DH_N"/>
</dbReference>
<dbReference type="Pfam" id="PF21089">
    <property type="entry name" value="PKS_DH_N"/>
    <property type="match status" value="1"/>
</dbReference>
<feature type="region of interest" description="Disordered" evidence="11">
    <location>
        <begin position="2597"/>
        <end position="2622"/>
    </location>
</feature>
<evidence type="ECO:0000256" key="7">
    <source>
        <dbReference type="ARBA" id="ARBA00023268"/>
    </source>
</evidence>
<feature type="domain" description="Carrier" evidence="12">
    <location>
        <begin position="2517"/>
        <end position="2594"/>
    </location>
</feature>
<dbReference type="CDD" id="cd05195">
    <property type="entry name" value="enoyl_red"/>
    <property type="match status" value="1"/>
</dbReference>
<keyword evidence="7" id="KW-0511">Multifunctional enzyme</keyword>
<dbReference type="PROSITE" id="PS01162">
    <property type="entry name" value="QOR_ZETA_CRYSTAL"/>
    <property type="match status" value="1"/>
</dbReference>
<dbReference type="SUPFAM" id="SSF50129">
    <property type="entry name" value="GroES-like"/>
    <property type="match status" value="1"/>
</dbReference>
<dbReference type="PROSITE" id="PS52019">
    <property type="entry name" value="PKS_MFAS_DH"/>
    <property type="match status" value="1"/>
</dbReference>
<dbReference type="PROSITE" id="PS00440">
    <property type="entry name" value="ACYLTRANSF_C_2"/>
    <property type="match status" value="1"/>
</dbReference>
<dbReference type="CDD" id="cd02440">
    <property type="entry name" value="AdoMet_MTases"/>
    <property type="match status" value="1"/>
</dbReference>
<dbReference type="InterPro" id="IPR013217">
    <property type="entry name" value="Methyltransf_12"/>
</dbReference>
<dbReference type="Pfam" id="PF08659">
    <property type="entry name" value="KR"/>
    <property type="match status" value="1"/>
</dbReference>
<keyword evidence="4" id="KW-0808">Transferase</keyword>
<dbReference type="InterPro" id="IPR036291">
    <property type="entry name" value="NAD(P)-bd_dom_sf"/>
</dbReference>
<dbReference type="Gene3D" id="3.10.129.110">
    <property type="entry name" value="Polyketide synthase dehydratase"/>
    <property type="match status" value="1"/>
</dbReference>
<dbReference type="InterPro" id="IPR016039">
    <property type="entry name" value="Thiolase-like"/>
</dbReference>
<dbReference type="SMART" id="SM00823">
    <property type="entry name" value="PKS_PP"/>
    <property type="match status" value="1"/>
</dbReference>
<dbReference type="GO" id="GO:0008270">
    <property type="term" value="F:zinc ion binding"/>
    <property type="evidence" value="ECO:0007669"/>
    <property type="project" value="InterPro"/>
</dbReference>
<dbReference type="Pfam" id="PF00107">
    <property type="entry name" value="ADH_zinc_N"/>
    <property type="match status" value="1"/>
</dbReference>
<reference evidence="15" key="1">
    <citation type="journal article" date="2023" name="Mol. Phylogenet. Evol.">
        <title>Genome-scale phylogeny and comparative genomics of the fungal order Sordariales.</title>
        <authorList>
            <person name="Hensen N."/>
            <person name="Bonometti L."/>
            <person name="Westerberg I."/>
            <person name="Brannstrom I.O."/>
            <person name="Guillou S."/>
            <person name="Cros-Aarteil S."/>
            <person name="Calhoun S."/>
            <person name="Haridas S."/>
            <person name="Kuo A."/>
            <person name="Mondo S."/>
            <person name="Pangilinan J."/>
            <person name="Riley R."/>
            <person name="LaButti K."/>
            <person name="Andreopoulos B."/>
            <person name="Lipzen A."/>
            <person name="Chen C."/>
            <person name="Yan M."/>
            <person name="Daum C."/>
            <person name="Ng V."/>
            <person name="Clum A."/>
            <person name="Steindorff A."/>
            <person name="Ohm R.A."/>
            <person name="Martin F."/>
            <person name="Silar P."/>
            <person name="Natvig D.O."/>
            <person name="Lalanne C."/>
            <person name="Gautier V."/>
            <person name="Ament-Velasquez S.L."/>
            <person name="Kruys A."/>
            <person name="Hutchinson M.I."/>
            <person name="Powell A.J."/>
            <person name="Barry K."/>
            <person name="Miller A.N."/>
            <person name="Grigoriev I.V."/>
            <person name="Debuchy R."/>
            <person name="Gladieux P."/>
            <person name="Hiltunen Thoren M."/>
            <person name="Johannesson H."/>
        </authorList>
    </citation>
    <scope>NUCLEOTIDE SEQUENCE</scope>
    <source>
        <strain evidence="15">CBS 731.68</strain>
    </source>
</reference>
<keyword evidence="5" id="KW-0521">NADP</keyword>
<dbReference type="SMART" id="SM00827">
    <property type="entry name" value="PKS_AT"/>
    <property type="match status" value="1"/>
</dbReference>
<feature type="active site" description="Proton acceptor; for dehydratase activity" evidence="10">
    <location>
        <position position="986"/>
    </location>
</feature>
<dbReference type="InterPro" id="IPR001227">
    <property type="entry name" value="Ac_transferase_dom_sf"/>
</dbReference>
<dbReference type="SMART" id="SM00829">
    <property type="entry name" value="PKS_ER"/>
    <property type="match status" value="1"/>
</dbReference>
<dbReference type="InterPro" id="IPR023213">
    <property type="entry name" value="CAT-like_dom_sf"/>
</dbReference>
<evidence type="ECO:0000256" key="11">
    <source>
        <dbReference type="SAM" id="MobiDB-lite"/>
    </source>
</evidence>
<evidence type="ECO:0000256" key="8">
    <source>
        <dbReference type="ARBA" id="ARBA00023315"/>
    </source>
</evidence>
<feature type="domain" description="PKS/mFAS DH" evidence="14">
    <location>
        <begin position="954"/>
        <end position="1290"/>
    </location>
</feature>
<sequence>MADPEPVAIIGMGCRLPGNVGSPEDLWRLLSEGGSGWGTVPADRWNADAFYHPDATSIQAYNTKSGYFLKQDVADFDSRFFGFGSHEADVTDPQQRILLETTYEALENAGLNIESLRGSDTAVFAALFARDYDRMGYKNLETLSKFHIGGTGEAIIANRISHFFDLRGVSMTIDTGCSGSLVALHEACIALRTGQSRMAIVGGTEIILHPDQNVSMSSGGMLNSDGKCFTFDSRGAGYGRGEGVASVVVKRLKDALHDGDTVHAVIRNSGANQDGKTTGVTLPNPDAQEALIRAVYAAARLDPHETPYVEAHGTGTQVGDQAEIQSLGNVFGEKARARHVYVGSVKTNIGHLEAASGIAGLIKAVLVLKKQQIPPNLNFIEPKPGLRLDERQISVPLELVPLVPEGETTPLRVSLNSFGYGGTNCHVILETLEQFISDKGSTITNGAASINGAVSHLTAKVFTRTNGTPEAKQENVALETGMPLIFPLSASSEAALDAMPGQIRMWLAGRNVVADSDLRDLSYTLACRRSLFKWRKAFVASELAQLTATLEESKVSKTRAAPRANIAFVFTGQGAQWAGMGAELISSSQTFKESIQKSSEILKGLGCEWDLVQEVTKPTAESRINESALAQPTTTILQMALVDTLLEYGVQPKSVVGHSSGEIAAAYAVGALTREGAIMCSFFRGRYSSVARKLNALPGSMLATGYGEQSALQTIKAANLDSEKGRVTIACINSPASTTLSGDEPAIDYIQEMLVTGGVFARKLKVETAYHSHHMEKVAASYLESLEGLASFEAREDTFYSSVTGDAKISGFGPAYWVDNLVSQVRFSDAMTALVRSMADTGSQDVANVLIEIGPHPALQGPINQILSTMPGFKSAYMAPLSRGKNSAESFSASIARLFELGAKVDFKSLFTTHHQPAAQVIGDLPPYPWDHRVKHWSESRLSRDHRLRRFPYHDLLGVYDVMSPIDEPRWRHHINVQRLPWLKDHVVDGMVIFPGAGYSTMGVEAMKQLVQMQNPQEGARIASTIMKDVRIARPIILPVESTTDGPGGDIEVQLILSPSKISENSPWYSVRILSLQPDQTWAEHVSGMIRVDLDSSAGAALKPEAPGVFLGEEHNAPIEEAFEALKRIQSLAQEKMDMETFYDDRRAAGNDWGASFALLTEAYIGPGVGLSKLNIPDIGQWMPFGYFQPHLIHPTTLDASNHMLPAIFHREITKAPLMPVTTEESVFYGHLSSKPGDEMLVAMELKPQGKSAARGNVWAFQHDSVTGKLTLVSSVRGLLMRAVGEEASPASSRRPFERKHNYQVYWNDDPDFLAESSFARLVGPHVAKGSAFLEQLSVTEKATAIYLSDVKDMPMIQAPETAPLPHLCEFSRWISDAVHSDACSDACTSLSDEERAQTLDKSANSGIEGEMLGRIGRNLPDILTNSVNPLELLVADNLLERFYKEGPFKPLYMQMVQYMRLLTNKNPGMDVLEIGAGTGSATLPLFEAMGDDASDLIHSYTYTDISSGFFETAKDRLDRWKSIIDYKTLDISRDPVEQGFEANSFDLVVASNVLHATRSMRETMTHVRKLLKPGGRLLLVEVNRSTAVVSRILGTIFGTLPGWWEFADGRKDSPLLTNGEWHEILLETSFGGIEFASPDCDGPLARTSFIVSKAIEDRNVSPPAEPIPVPDSVSIIFNPASPVGRSAGDVLSSAFQEQKVLSTASYTWDTLPAVEQQDATGATMYVVLDSANSTVLENPSPDLFGRFQNLLVNCRNILWITFQEEDGPQVAPIKALVSGLARVVRRENEGIRFITVEVRDLVRNHGDDVACLVQEVLRVSQLLLSSDGGHRVTDDEEFALSGDRLLIPRVYADKKFNQWTDLVNGRGHLSPQPFKDPKRPLRMELGAPGLLSSIHFVPDTVPSSPLGSEEIQIDSKAFGINFRDVFVALGQLSLGTFMGECAGVVTAVGSGEFVQATYKIGDRVVGMHAQPFASYSRLSGYEAHVLPDNVSFAEAASIQVVYTTVYYSLVHVARLEPGKTVLIHAGSGGVGQAAIQLARHLGADVFVTVGSEEKRQFLIRDYGIPESHILSSRATPSDFKRRLMRLTGNRGVDVVLNSTSGEMLAESWDCVASFGYHIELGKSDIDKGRHISMAPFKRNVTFASVDLVVISQERPKLFYLVLDKVIGLFAQGVLRPVHPLNIFPIDRLESAFRLISERKHMGKVVVDVGDDGGTVQATLPSPPAVQLKSNGTYIIAGGLGDIGRMLVKHLASRGAGHIVTLSRRKLGDEERVAWEAEVEKSGARLHVLQCDITDHQSVQKTAEYCRRSLPPVRGLFHAGMVLKDRPLVKMTPEEWNSVLAPKVFGTWNLDKAFSSPDLDFFVTLASLAGTLGNPGQSNYSAANAFQDYFVTHHERIYPTRYVSVDLPLVDETSAINAMKAENRDFVGKGSILFDVQELLQLMDYAMDPSVELDRPFLHSLMGFDRQSMKIGSGDYVWAAMFRTIPRLPVSDSHDHGNSAIKCDVEGLLRSATTFDEAVKVILETTIEKFVAFLNLEADDVGPHQALSSFGLDSLVSIELKNWMVRTFKVTLQASELTSAPSITHLAETLASRSKLLPANLTKQGQTQEESSREEEPDHSKEHFGEDAAVASHNDTGVKSLECCALPDEEARQPVPDLDEAMQNHIQNIAHFALSDDEVEHLRAAVRELTSPGSTGQQVYQAIQKDARDPKVANWVSRHLAEDFHLRMRQPLQYTNFMAINHPSYVAHTQAERAALLAATAFQFKKDIDNGTVEALFIMDTPVCKAPLKWLFNTYRRPQVGMDEIVKGAGDYCVVFRRGRLFQVPLQDGEAPASFDSLKTAMTAILETVRDEGTWAGILTSDNRDSWAKIRNELLAASPANAHYFQTIEAAAFAINLDDGNPVGYADLAKQGKLGDGFNRWNDKPLQFVVTANGNSGVIVEHSHLDGTTPAPLYDRVRDAIASYKPSAAREPTPEEGAPTPQEIPLVLPRSLDAHLATLRDRWLEASVSRDFISHELRTLGAHLLGQNKVPIKGGYDLLCQLALYLYNGRRITPNWAPVMLAHFHEGRHDMVQLASEPVRDFCQAAAALVSEDNEQRRRSCRTLMLEAARDVSRRVTEAKDGRGFYRLFTVMEQQWPAGVPKAAVFDDALLKRGMDFTAVTNINHASVESVTTPLDPSVLRLRYTIRDDHSLISLNCPVGTAEKLVQSVEEAASIIRDLSLAS</sequence>
<comment type="caution">
    <text evidence="15">The sequence shown here is derived from an EMBL/GenBank/DDBJ whole genome shotgun (WGS) entry which is preliminary data.</text>
</comment>
<name>A0AAN6TWK2_9PEZI</name>
<dbReference type="InterPro" id="IPR020841">
    <property type="entry name" value="PKS_Beta-ketoAc_synthase_dom"/>
</dbReference>
<dbReference type="GO" id="GO:0031177">
    <property type="term" value="F:phosphopantetheine binding"/>
    <property type="evidence" value="ECO:0007669"/>
    <property type="project" value="InterPro"/>
</dbReference>
<dbReference type="SUPFAM" id="SSF51735">
    <property type="entry name" value="NAD(P)-binding Rossmann-fold domains"/>
    <property type="match status" value="2"/>
</dbReference>
<organism evidence="15 16">
    <name type="scientific">Parathielavia appendiculata</name>
    <dbReference type="NCBI Taxonomy" id="2587402"/>
    <lineage>
        <taxon>Eukaryota</taxon>
        <taxon>Fungi</taxon>
        <taxon>Dikarya</taxon>
        <taxon>Ascomycota</taxon>
        <taxon>Pezizomycotina</taxon>
        <taxon>Sordariomycetes</taxon>
        <taxon>Sordariomycetidae</taxon>
        <taxon>Sordariales</taxon>
        <taxon>Chaetomiaceae</taxon>
        <taxon>Parathielavia</taxon>
    </lineage>
</organism>
<dbReference type="InterPro" id="IPR042104">
    <property type="entry name" value="PKS_dehydratase_sf"/>
</dbReference>
<keyword evidence="8" id="KW-0012">Acyltransferase</keyword>
<dbReference type="Gene3D" id="1.10.1200.10">
    <property type="entry name" value="ACP-like"/>
    <property type="match status" value="1"/>
</dbReference>
<dbReference type="FunFam" id="3.40.50.720:FF:000209">
    <property type="entry name" value="Polyketide synthase Pks12"/>
    <property type="match status" value="1"/>
</dbReference>
<dbReference type="Pfam" id="PF00109">
    <property type="entry name" value="ketoacyl-synt"/>
    <property type="match status" value="1"/>
</dbReference>
<evidence type="ECO:0000256" key="4">
    <source>
        <dbReference type="ARBA" id="ARBA00022679"/>
    </source>
</evidence>
<dbReference type="InterPro" id="IPR011032">
    <property type="entry name" value="GroES-like_sf"/>
</dbReference>
<dbReference type="SUPFAM" id="SSF55048">
    <property type="entry name" value="Probable ACP-binding domain of malonyl-CoA ACP transacylase"/>
    <property type="match status" value="1"/>
</dbReference>
<dbReference type="InterPro" id="IPR020806">
    <property type="entry name" value="PKS_PP-bd"/>
</dbReference>
<keyword evidence="2" id="KW-0596">Phosphopantetheine</keyword>
<dbReference type="Gene3D" id="3.40.366.10">
    <property type="entry name" value="Malonyl-Coenzyme A Acyl Carrier Protein, domain 2"/>
    <property type="match status" value="1"/>
</dbReference>
<evidence type="ECO:0000256" key="9">
    <source>
        <dbReference type="PIRSR" id="PIRSR600542-1"/>
    </source>
</evidence>
<dbReference type="InterPro" id="IPR036736">
    <property type="entry name" value="ACP-like_sf"/>
</dbReference>
<dbReference type="SMART" id="SM00825">
    <property type="entry name" value="PKS_KS"/>
    <property type="match status" value="1"/>
</dbReference>
<dbReference type="Gene3D" id="3.30.559.70">
    <property type="entry name" value="Choline/Carnitine o-acyltransferase, domain 2"/>
    <property type="match status" value="1"/>
</dbReference>
<dbReference type="Pfam" id="PF23297">
    <property type="entry name" value="ACP_SdgA_C"/>
    <property type="match status" value="1"/>
</dbReference>
<dbReference type="GO" id="GO:0016491">
    <property type="term" value="F:oxidoreductase activity"/>
    <property type="evidence" value="ECO:0007669"/>
    <property type="project" value="UniProtKB-KW"/>
</dbReference>
<dbReference type="GO" id="GO:0044550">
    <property type="term" value="P:secondary metabolite biosynthetic process"/>
    <property type="evidence" value="ECO:0007669"/>
    <property type="project" value="TreeGrafter"/>
</dbReference>
<keyword evidence="16" id="KW-1185">Reference proteome</keyword>
<reference evidence="15" key="2">
    <citation type="submission" date="2023-05" db="EMBL/GenBank/DDBJ databases">
        <authorList>
            <consortium name="Lawrence Berkeley National Laboratory"/>
            <person name="Steindorff A."/>
            <person name="Hensen N."/>
            <person name="Bonometti L."/>
            <person name="Westerberg I."/>
            <person name="Brannstrom I.O."/>
            <person name="Guillou S."/>
            <person name="Cros-Aarteil S."/>
            <person name="Calhoun S."/>
            <person name="Haridas S."/>
            <person name="Kuo A."/>
            <person name="Mondo S."/>
            <person name="Pangilinan J."/>
            <person name="Riley R."/>
            <person name="Labutti K."/>
            <person name="Andreopoulos B."/>
            <person name="Lipzen A."/>
            <person name="Chen C."/>
            <person name="Yanf M."/>
            <person name="Daum C."/>
            <person name="Ng V."/>
            <person name="Clum A."/>
            <person name="Ohm R."/>
            <person name="Martin F."/>
            <person name="Silar P."/>
            <person name="Natvig D."/>
            <person name="Lalanne C."/>
            <person name="Gautier V."/>
            <person name="Ament-Velasquez S.L."/>
            <person name="Kruys A."/>
            <person name="Hutchinson M.I."/>
            <person name="Powell A.J."/>
            <person name="Barry K."/>
            <person name="Miller A.N."/>
            <person name="Grigoriev I.V."/>
            <person name="Debuchy R."/>
            <person name="Gladieux P."/>
            <person name="Thoren M.H."/>
            <person name="Johannesson H."/>
        </authorList>
    </citation>
    <scope>NUCLEOTIDE SEQUENCE</scope>
    <source>
        <strain evidence="15">CBS 731.68</strain>
    </source>
</reference>
<dbReference type="InterPro" id="IPR050091">
    <property type="entry name" value="PKS_NRPS_Biosynth_Enz"/>
</dbReference>
<dbReference type="SUPFAM" id="SSF53335">
    <property type="entry name" value="S-adenosyl-L-methionine-dependent methyltransferases"/>
    <property type="match status" value="1"/>
</dbReference>
<dbReference type="SMART" id="SM00822">
    <property type="entry name" value="PKS_KR"/>
    <property type="match status" value="1"/>
</dbReference>
<dbReference type="CDD" id="cd00833">
    <property type="entry name" value="PKS"/>
    <property type="match status" value="1"/>
</dbReference>
<dbReference type="InterPro" id="IPR016035">
    <property type="entry name" value="Acyl_Trfase/lysoPLipase"/>
</dbReference>
<dbReference type="InterPro" id="IPR009081">
    <property type="entry name" value="PP-bd_ACP"/>
</dbReference>
<dbReference type="Gene3D" id="3.30.559.10">
    <property type="entry name" value="Chloramphenicol acetyltransferase-like domain"/>
    <property type="match status" value="1"/>
</dbReference>
<dbReference type="Pfam" id="PF00698">
    <property type="entry name" value="Acyl_transf_1"/>
    <property type="match status" value="1"/>
</dbReference>
<evidence type="ECO:0008006" key="17">
    <source>
        <dbReference type="Google" id="ProtNLM"/>
    </source>
</evidence>
<dbReference type="InterPro" id="IPR029063">
    <property type="entry name" value="SAM-dependent_MTases_sf"/>
</dbReference>
<evidence type="ECO:0000313" key="15">
    <source>
        <dbReference type="EMBL" id="KAK4122130.1"/>
    </source>
</evidence>
<dbReference type="Gene3D" id="3.40.47.10">
    <property type="match status" value="1"/>
</dbReference>
<evidence type="ECO:0000256" key="3">
    <source>
        <dbReference type="ARBA" id="ARBA00022553"/>
    </source>
</evidence>
<protein>
    <recommendedName>
        <fullName evidence="17">Carrier domain-containing protein</fullName>
    </recommendedName>
</protein>
<dbReference type="Pfam" id="PF14765">
    <property type="entry name" value="PS-DH"/>
    <property type="match status" value="1"/>
</dbReference>
<dbReference type="Gene3D" id="3.40.50.150">
    <property type="entry name" value="Vaccinia Virus protein VP39"/>
    <property type="match status" value="1"/>
</dbReference>
<dbReference type="PROSITE" id="PS50075">
    <property type="entry name" value="CARRIER"/>
    <property type="match status" value="1"/>
</dbReference>
<dbReference type="SMART" id="SM00826">
    <property type="entry name" value="PKS_DH"/>
    <property type="match status" value="1"/>
</dbReference>
<dbReference type="Gene3D" id="3.40.50.720">
    <property type="entry name" value="NAD(P)-binding Rossmann-like Domain"/>
    <property type="match status" value="1"/>
</dbReference>
<evidence type="ECO:0000259" key="13">
    <source>
        <dbReference type="PROSITE" id="PS52004"/>
    </source>
</evidence>
<dbReference type="InterPro" id="IPR013968">
    <property type="entry name" value="PKS_KR"/>
</dbReference>